<evidence type="ECO:0000313" key="7">
    <source>
        <dbReference type="EMBL" id="MBE2998634.1"/>
    </source>
</evidence>
<dbReference type="SMART" id="SM00640">
    <property type="entry name" value="Glyco_32"/>
    <property type="match status" value="1"/>
</dbReference>
<proteinExistence type="inferred from homology"/>
<evidence type="ECO:0000313" key="8">
    <source>
        <dbReference type="Proteomes" id="UP000806528"/>
    </source>
</evidence>
<gene>
    <name evidence="7" type="ORF">IDM40_07945</name>
</gene>
<dbReference type="RefSeq" id="WP_193121268.1">
    <property type="nucleotide sequence ID" value="NZ_JADBGI010000005.1"/>
</dbReference>
<feature type="domain" description="Glycosyl hydrolase family 32 C-terminal" evidence="6">
    <location>
        <begin position="371"/>
        <end position="521"/>
    </location>
</feature>
<keyword evidence="2 4" id="KW-0378">Hydrolase</keyword>
<evidence type="ECO:0000256" key="3">
    <source>
        <dbReference type="ARBA" id="ARBA00023295"/>
    </source>
</evidence>
<evidence type="ECO:0000256" key="2">
    <source>
        <dbReference type="ARBA" id="ARBA00022801"/>
    </source>
</evidence>
<dbReference type="EMBL" id="JADBGI010000005">
    <property type="protein sequence ID" value="MBE2998634.1"/>
    <property type="molecule type" value="Genomic_DNA"/>
</dbReference>
<comment type="caution">
    <text evidence="7">The sequence shown here is derived from an EMBL/GenBank/DDBJ whole genome shotgun (WGS) entry which is preliminary data.</text>
</comment>
<dbReference type="InterPro" id="IPR006311">
    <property type="entry name" value="TAT_signal"/>
</dbReference>
<dbReference type="SUPFAM" id="SSF49899">
    <property type="entry name" value="Concanavalin A-like lectins/glucanases"/>
    <property type="match status" value="1"/>
</dbReference>
<dbReference type="PANTHER" id="PTHR42800:SF1">
    <property type="entry name" value="EXOINULINASE INUD (AFU_ORTHOLOGUE AFUA_5G00480)"/>
    <property type="match status" value="1"/>
</dbReference>
<dbReference type="InterPro" id="IPR018053">
    <property type="entry name" value="Glyco_hydro_32_AS"/>
</dbReference>
<dbReference type="Proteomes" id="UP000806528">
    <property type="component" value="Unassembled WGS sequence"/>
</dbReference>
<organism evidence="7 8">
    <name type="scientific">Nocardiopsis coralli</name>
    <dbReference type="NCBI Taxonomy" id="2772213"/>
    <lineage>
        <taxon>Bacteria</taxon>
        <taxon>Bacillati</taxon>
        <taxon>Actinomycetota</taxon>
        <taxon>Actinomycetes</taxon>
        <taxon>Streptosporangiales</taxon>
        <taxon>Nocardiopsidaceae</taxon>
        <taxon>Nocardiopsis</taxon>
    </lineage>
</organism>
<accession>A0ABR9P468</accession>
<dbReference type="PANTHER" id="PTHR42800">
    <property type="entry name" value="EXOINULINASE INUD (AFU_ORTHOLOGUE AFUA_5G00480)"/>
    <property type="match status" value="1"/>
</dbReference>
<keyword evidence="8" id="KW-1185">Reference proteome</keyword>
<dbReference type="InterPro" id="IPR001362">
    <property type="entry name" value="Glyco_hydro_32"/>
</dbReference>
<name>A0ABR9P468_9ACTN</name>
<dbReference type="PROSITE" id="PS51318">
    <property type="entry name" value="TAT"/>
    <property type="match status" value="1"/>
</dbReference>
<dbReference type="InterPro" id="IPR023296">
    <property type="entry name" value="Glyco_hydro_beta-prop_sf"/>
</dbReference>
<evidence type="ECO:0000256" key="1">
    <source>
        <dbReference type="ARBA" id="ARBA00009902"/>
    </source>
</evidence>
<dbReference type="Pfam" id="PF08244">
    <property type="entry name" value="Glyco_hydro_32C"/>
    <property type="match status" value="1"/>
</dbReference>
<dbReference type="Gene3D" id="2.115.10.20">
    <property type="entry name" value="Glycosyl hydrolase domain, family 43"/>
    <property type="match status" value="1"/>
</dbReference>
<keyword evidence="3 4" id="KW-0326">Glycosidase</keyword>
<protein>
    <submittedName>
        <fullName evidence="7">Glycoside hydrolase family 32 protein</fullName>
    </submittedName>
</protein>
<feature type="domain" description="Glycosyl hydrolase family 32 N-terminal" evidence="5">
    <location>
        <begin position="60"/>
        <end position="368"/>
    </location>
</feature>
<dbReference type="SUPFAM" id="SSF75005">
    <property type="entry name" value="Arabinanase/levansucrase/invertase"/>
    <property type="match status" value="1"/>
</dbReference>
<dbReference type="Gene3D" id="2.60.120.560">
    <property type="entry name" value="Exo-inulinase, domain 1"/>
    <property type="match status" value="1"/>
</dbReference>
<reference evidence="7 8" key="1">
    <citation type="submission" date="2020-09" db="EMBL/GenBank/DDBJ databases">
        <title>Diversity and distribution of actinomycetes associated with coral in the coast of Hainan.</title>
        <authorList>
            <person name="Li F."/>
        </authorList>
    </citation>
    <scope>NUCLEOTIDE SEQUENCE [LARGE SCALE GENOMIC DNA]</scope>
    <source>
        <strain evidence="7 8">HNM0947</strain>
    </source>
</reference>
<evidence type="ECO:0000256" key="4">
    <source>
        <dbReference type="RuleBase" id="RU362110"/>
    </source>
</evidence>
<sequence length="523" mass="56531">MTTPHPHQPHRIGRRLFLGGTGAAVGAGLFAAGSVPAGRPAAADPAGAAAPTPRWRPLIHFTPERNWINDPNGLVHLDGEFHQFFQYNPGGSDHADMHWGHSVSTDLVHWEELPVALEPDELGEVYSGGAVVDHHDDSGFFDGGSGLIAFYTSAGDEQVQSLAYSDDNGRSWTMYEGNPVIGNPGIEDFRDPKVVWHAGSEAWVLMLAADDRILFYRSSDLREWEEVSGFGPGHGAHGGVWECPELFELPVDGDDRNTRWVLVVSINPGGPAGGSAAQYFVGDFDGWEFTPHDPPEQTLWADGGSDFYAVQSWSDVPAEDGRRIWTAWMSNWDYAEDVPTDPWRGAMTLPREVGLTETADGIRLTQMPVAEVESARTGNEHWEGELAEGGDGPAFTGTSLDVELEADPGTASVVGLEVLAGEGCRTLVGVDLEAGELFVDRSEHGSVEVTEQFRARHTMPLEHGDGPVRLRVVVDRSTVEAFGGRGQAVITDLVLPDADADVLRPYAEGGTAHVSSLDVHHLE</sequence>
<dbReference type="GO" id="GO:0016787">
    <property type="term" value="F:hydrolase activity"/>
    <property type="evidence" value="ECO:0007669"/>
    <property type="project" value="UniProtKB-KW"/>
</dbReference>
<dbReference type="Pfam" id="PF00251">
    <property type="entry name" value="Glyco_hydro_32N"/>
    <property type="match status" value="1"/>
</dbReference>
<comment type="similarity">
    <text evidence="1 4">Belongs to the glycosyl hydrolase 32 family.</text>
</comment>
<dbReference type="InterPro" id="IPR013320">
    <property type="entry name" value="ConA-like_dom_sf"/>
</dbReference>
<evidence type="ECO:0000259" key="5">
    <source>
        <dbReference type="Pfam" id="PF00251"/>
    </source>
</evidence>
<dbReference type="PROSITE" id="PS00609">
    <property type="entry name" value="GLYCOSYL_HYDROL_F32"/>
    <property type="match status" value="1"/>
</dbReference>
<dbReference type="InterPro" id="IPR013189">
    <property type="entry name" value="Glyco_hydro_32_C"/>
</dbReference>
<dbReference type="CDD" id="cd18622">
    <property type="entry name" value="GH32_Inu-like"/>
    <property type="match status" value="1"/>
</dbReference>
<dbReference type="InterPro" id="IPR013148">
    <property type="entry name" value="Glyco_hydro_32_N"/>
</dbReference>
<evidence type="ECO:0000259" key="6">
    <source>
        <dbReference type="Pfam" id="PF08244"/>
    </source>
</evidence>